<gene>
    <name evidence="8" type="ORF">SAMN05192580_3006</name>
</gene>
<dbReference type="AlphaFoldDB" id="A0A1I6LMV7"/>
<keyword evidence="3" id="KW-0831">Ubiquinone biosynthesis</keyword>
<dbReference type="PANTHER" id="PTHR21427">
    <property type="entry name" value="UBIQUINONE BIOSYNTHESIS PROTEIN COQ9, MITOCHONDRIAL"/>
    <property type="match status" value="1"/>
</dbReference>
<organism evidence="8 9">
    <name type="scientific">Sphingomonas jatrophae</name>
    <dbReference type="NCBI Taxonomy" id="1166337"/>
    <lineage>
        <taxon>Bacteria</taxon>
        <taxon>Pseudomonadati</taxon>
        <taxon>Pseudomonadota</taxon>
        <taxon>Alphaproteobacteria</taxon>
        <taxon>Sphingomonadales</taxon>
        <taxon>Sphingomonadaceae</taxon>
        <taxon>Sphingomonas</taxon>
    </lineage>
</organism>
<proteinExistence type="inferred from homology"/>
<dbReference type="GO" id="GO:0008289">
    <property type="term" value="F:lipid binding"/>
    <property type="evidence" value="ECO:0007669"/>
    <property type="project" value="UniProtKB-KW"/>
</dbReference>
<dbReference type="Gene3D" id="1.10.357.10">
    <property type="entry name" value="Tetracycline Repressor, domain 2"/>
    <property type="match status" value="1"/>
</dbReference>
<keyword evidence="8" id="KW-0830">Ubiquinone</keyword>
<keyword evidence="4" id="KW-0809">Transit peptide</keyword>
<evidence type="ECO:0000256" key="3">
    <source>
        <dbReference type="ARBA" id="ARBA00022688"/>
    </source>
</evidence>
<evidence type="ECO:0000256" key="1">
    <source>
        <dbReference type="ARBA" id="ARBA00004749"/>
    </source>
</evidence>
<dbReference type="Pfam" id="PF08511">
    <property type="entry name" value="COQ9"/>
    <property type="match status" value="1"/>
</dbReference>
<dbReference type="Proteomes" id="UP000198824">
    <property type="component" value="Unassembled WGS sequence"/>
</dbReference>
<dbReference type="NCBIfam" id="TIGR02396">
    <property type="entry name" value="diverge_rpsU"/>
    <property type="match status" value="1"/>
</dbReference>
<comment type="function">
    <text evidence="6">Membrane-associated protein that warps the membrane surface to access and bind aromatic isoprenes with high specificity, including ubiquinone (CoQ) isoprene intermediates and presents them directly to COQ7, therefore facilitating the COQ7-mediated hydroxylase step. Participates in the biosynthesis of coenzyme Q, also named ubiquinone, an essential lipid-soluble electron transporter for aerobic cellular respiration.</text>
</comment>
<comment type="similarity">
    <text evidence="2">Belongs to the COQ9 family.</text>
</comment>
<evidence type="ECO:0000313" key="9">
    <source>
        <dbReference type="Proteomes" id="UP000198824"/>
    </source>
</evidence>
<dbReference type="EMBL" id="FOZG01000002">
    <property type="protein sequence ID" value="SFS04857.1"/>
    <property type="molecule type" value="Genomic_DNA"/>
</dbReference>
<dbReference type="RefSeq" id="WP_093316075.1">
    <property type="nucleotide sequence ID" value="NZ_FOZG01000002.1"/>
</dbReference>
<dbReference type="GO" id="GO:0006744">
    <property type="term" value="P:ubiquinone biosynthetic process"/>
    <property type="evidence" value="ECO:0007669"/>
    <property type="project" value="UniProtKB-KW"/>
</dbReference>
<keyword evidence="5" id="KW-0446">Lipid-binding</keyword>
<evidence type="ECO:0000256" key="4">
    <source>
        <dbReference type="ARBA" id="ARBA00022946"/>
    </source>
</evidence>
<dbReference type="InterPro" id="IPR012762">
    <property type="entry name" value="Ubiq_biosynth_COQ9"/>
</dbReference>
<name>A0A1I6LMV7_9SPHN</name>
<protein>
    <submittedName>
        <fullName evidence="8">Ubiquinone biosynthesis protein COQ9</fullName>
    </submittedName>
</protein>
<feature type="domain" description="COQ9 C-terminal" evidence="7">
    <location>
        <begin position="121"/>
        <end position="190"/>
    </location>
</feature>
<comment type="pathway">
    <text evidence="1">Cofactor biosynthesis; ubiquinone biosynthesis.</text>
</comment>
<evidence type="ECO:0000256" key="5">
    <source>
        <dbReference type="ARBA" id="ARBA00023121"/>
    </source>
</evidence>
<evidence type="ECO:0000256" key="2">
    <source>
        <dbReference type="ARBA" id="ARBA00010766"/>
    </source>
</evidence>
<evidence type="ECO:0000259" key="7">
    <source>
        <dbReference type="Pfam" id="PF08511"/>
    </source>
</evidence>
<accession>A0A1I6LMV7</accession>
<sequence length="218" mass="24062">MDTTDRTLDELRAALAAALPFHAAFDGWSEAALEQASAEVGVPLATARLAFPGGAVDMIDAWFADVDRIMAEALPPERLAAMKIRARITALVLARLETVDPHREALRRALAILAMPQNVAAGTRLGWRAADAMWHLAGDISTDFSHYTKRATLGAVYGCTLLALLDDESEGFADTRAFLDRRIADIMRIEQVKARLKPDPDRHFSPLRFLGRLRYPVR</sequence>
<dbReference type="STRING" id="1166337.SAMN05192580_3006"/>
<reference evidence="8 9" key="1">
    <citation type="submission" date="2016-10" db="EMBL/GenBank/DDBJ databases">
        <authorList>
            <person name="de Groot N.N."/>
        </authorList>
    </citation>
    <scope>NUCLEOTIDE SEQUENCE [LARGE SCALE GENOMIC DNA]</scope>
    <source>
        <strain evidence="8 9">S5-249</strain>
    </source>
</reference>
<evidence type="ECO:0000313" key="8">
    <source>
        <dbReference type="EMBL" id="SFS04857.1"/>
    </source>
</evidence>
<keyword evidence="9" id="KW-1185">Reference proteome</keyword>
<dbReference type="PANTHER" id="PTHR21427:SF19">
    <property type="entry name" value="UBIQUINONE BIOSYNTHESIS PROTEIN COQ9, MITOCHONDRIAL"/>
    <property type="match status" value="1"/>
</dbReference>
<dbReference type="OrthoDB" id="7201143at2"/>
<evidence type="ECO:0000256" key="6">
    <source>
        <dbReference type="ARBA" id="ARBA00058104"/>
    </source>
</evidence>
<dbReference type="InterPro" id="IPR013718">
    <property type="entry name" value="COQ9_C"/>
</dbReference>